<reference evidence="1 2" key="1">
    <citation type="journal article" date="2018" name="Arch. Microbiol.">
        <title>New insights into the metabolic potential of the phototrophic purple bacterium Rhodopila globiformis DSM 161(T) from its draft genome sequence and evidence for a vanadium-dependent nitrogenase.</title>
        <authorList>
            <person name="Imhoff J.F."/>
            <person name="Rahn T."/>
            <person name="Kunzel S."/>
            <person name="Neulinger S.C."/>
        </authorList>
    </citation>
    <scope>NUCLEOTIDE SEQUENCE [LARGE SCALE GENOMIC DNA]</scope>
    <source>
        <strain evidence="1 2">DSM 161</strain>
    </source>
</reference>
<dbReference type="Gene3D" id="3.40.50.1010">
    <property type="entry name" value="5'-nuclease"/>
    <property type="match status" value="1"/>
</dbReference>
<dbReference type="AlphaFoldDB" id="A0A2S6NN15"/>
<protein>
    <recommendedName>
        <fullName evidence="3">PIN domain-containing protein</fullName>
    </recommendedName>
</protein>
<accession>A0A2S6NN15</accession>
<gene>
    <name evidence="1" type="ORF">CCS01_02935</name>
</gene>
<dbReference type="EMBL" id="NHRY01000044">
    <property type="protein sequence ID" value="PPQ37876.1"/>
    <property type="molecule type" value="Genomic_DNA"/>
</dbReference>
<evidence type="ECO:0000313" key="1">
    <source>
        <dbReference type="EMBL" id="PPQ37876.1"/>
    </source>
</evidence>
<dbReference type="Proteomes" id="UP000239724">
    <property type="component" value="Unassembled WGS sequence"/>
</dbReference>
<keyword evidence="2" id="KW-1185">Reference proteome</keyword>
<proteinExistence type="predicted"/>
<name>A0A2S6NN15_RHOGL</name>
<evidence type="ECO:0008006" key="3">
    <source>
        <dbReference type="Google" id="ProtNLM"/>
    </source>
</evidence>
<comment type="caution">
    <text evidence="1">The sequence shown here is derived from an EMBL/GenBank/DDBJ whole genome shotgun (WGS) entry which is preliminary data.</text>
</comment>
<evidence type="ECO:0000313" key="2">
    <source>
        <dbReference type="Proteomes" id="UP000239724"/>
    </source>
</evidence>
<organism evidence="1 2">
    <name type="scientific">Rhodopila globiformis</name>
    <name type="common">Rhodopseudomonas globiformis</name>
    <dbReference type="NCBI Taxonomy" id="1071"/>
    <lineage>
        <taxon>Bacteria</taxon>
        <taxon>Pseudomonadati</taxon>
        <taxon>Pseudomonadota</taxon>
        <taxon>Alphaproteobacteria</taxon>
        <taxon>Acetobacterales</taxon>
        <taxon>Acetobacteraceae</taxon>
        <taxon>Rhodopila</taxon>
    </lineage>
</organism>
<sequence length="200" mass="21673">MTACEAALAHDPGAVRRPFPYREDKDLPFDVTAMPPDRPVMLDTNVYIARLQGKLPPAIAAFVEASVVIHSSVALSEISISAGILDPSNPATEANRGPLLRLLQAIRLSDCRAPSPAAWVEAGTLSGILARVQRGLAKSRKQLSAVEQCCQRGRRRELLNDALLFLSAREQGAILVSANISDVDVLLRFRPDARALLFRA</sequence>
<dbReference type="SUPFAM" id="SSF88723">
    <property type="entry name" value="PIN domain-like"/>
    <property type="match status" value="1"/>
</dbReference>
<dbReference type="InterPro" id="IPR029060">
    <property type="entry name" value="PIN-like_dom_sf"/>
</dbReference>